<proteinExistence type="predicted"/>
<dbReference type="EMBL" id="FNRL01000037">
    <property type="protein sequence ID" value="SEB07539.1"/>
    <property type="molecule type" value="Genomic_DNA"/>
</dbReference>
<keyword evidence="3" id="KW-1185">Reference proteome</keyword>
<dbReference type="Pfam" id="PF12680">
    <property type="entry name" value="SnoaL_2"/>
    <property type="match status" value="1"/>
</dbReference>
<gene>
    <name evidence="2" type="ORF">SAMN05660909_05198</name>
</gene>
<dbReference type="InterPro" id="IPR032710">
    <property type="entry name" value="NTF2-like_dom_sf"/>
</dbReference>
<dbReference type="AlphaFoldDB" id="A0A1H4GD49"/>
<sequence>MKTDQLKIITISDTALEWLKAKYTAADALDAEGYRKFLAEDAQLQFGNSPIVSSANEIVYALGNFWKTINGMKHSFLNIIGTDNYFAVEALVDYTRKDDHVVQIPATTIIERNADGLVSFIRAYIDIAPIYHYPTTKAKGRH</sequence>
<evidence type="ECO:0000259" key="1">
    <source>
        <dbReference type="Pfam" id="PF12680"/>
    </source>
</evidence>
<dbReference type="Proteomes" id="UP000199656">
    <property type="component" value="Unassembled WGS sequence"/>
</dbReference>
<dbReference type="OrthoDB" id="980364at2"/>
<dbReference type="RefSeq" id="WP_089765593.1">
    <property type="nucleotide sequence ID" value="NZ_BKAT01000060.1"/>
</dbReference>
<evidence type="ECO:0000313" key="3">
    <source>
        <dbReference type="Proteomes" id="UP000199656"/>
    </source>
</evidence>
<name>A0A1H4GD49_9BACT</name>
<dbReference type="SUPFAM" id="SSF54427">
    <property type="entry name" value="NTF2-like"/>
    <property type="match status" value="1"/>
</dbReference>
<organism evidence="2 3">
    <name type="scientific">Chitinophaga terrae</name>
    <name type="common">ex Kim and Jung 2007</name>
    <dbReference type="NCBI Taxonomy" id="408074"/>
    <lineage>
        <taxon>Bacteria</taxon>
        <taxon>Pseudomonadati</taxon>
        <taxon>Bacteroidota</taxon>
        <taxon>Chitinophagia</taxon>
        <taxon>Chitinophagales</taxon>
        <taxon>Chitinophagaceae</taxon>
        <taxon>Chitinophaga</taxon>
    </lineage>
</organism>
<dbReference type="Gene3D" id="3.10.450.50">
    <property type="match status" value="1"/>
</dbReference>
<dbReference type="InterPro" id="IPR037401">
    <property type="entry name" value="SnoaL-like"/>
</dbReference>
<reference evidence="3" key="1">
    <citation type="submission" date="2016-10" db="EMBL/GenBank/DDBJ databases">
        <authorList>
            <person name="Varghese N."/>
            <person name="Submissions S."/>
        </authorList>
    </citation>
    <scope>NUCLEOTIDE SEQUENCE [LARGE SCALE GENOMIC DNA]</scope>
    <source>
        <strain evidence="3">DSM 23920</strain>
    </source>
</reference>
<dbReference type="STRING" id="408074.SAMN05660909_05198"/>
<evidence type="ECO:0000313" key="2">
    <source>
        <dbReference type="EMBL" id="SEB07539.1"/>
    </source>
</evidence>
<protein>
    <recommendedName>
        <fullName evidence="1">SnoaL-like domain-containing protein</fullName>
    </recommendedName>
</protein>
<accession>A0A1H4GD49</accession>
<feature type="domain" description="SnoaL-like" evidence="1">
    <location>
        <begin position="23"/>
        <end position="118"/>
    </location>
</feature>